<evidence type="ECO:0000313" key="1">
    <source>
        <dbReference type="EMBL" id="KTD34242.1"/>
    </source>
</evidence>
<reference evidence="1 3" key="1">
    <citation type="submission" date="2015-11" db="EMBL/GenBank/DDBJ databases">
        <title>Genomic analysis of 38 Legionella species identifies large and diverse effector repertoires.</title>
        <authorList>
            <person name="Burstein D."/>
            <person name="Amaro F."/>
            <person name="Zusman T."/>
            <person name="Lifshitz Z."/>
            <person name="Cohen O."/>
            <person name="Gilbert J.A."/>
            <person name="Pupko T."/>
            <person name="Shuman H.A."/>
            <person name="Segal G."/>
        </authorList>
    </citation>
    <scope>NUCLEOTIDE SEQUENCE [LARGE SCALE GENOMIC DNA]</scope>
    <source>
        <strain evidence="1 3">ATCC 43877</strain>
    </source>
</reference>
<dbReference type="AlphaFoldDB" id="A0A378JZH8"/>
<dbReference type="OrthoDB" id="9932286at2"/>
<evidence type="ECO:0000313" key="2">
    <source>
        <dbReference type="EMBL" id="STX62882.1"/>
    </source>
</evidence>
<organism evidence="2 4">
    <name type="scientific">Legionella moravica</name>
    <dbReference type="NCBI Taxonomy" id="39962"/>
    <lineage>
        <taxon>Bacteria</taxon>
        <taxon>Pseudomonadati</taxon>
        <taxon>Pseudomonadota</taxon>
        <taxon>Gammaproteobacteria</taxon>
        <taxon>Legionellales</taxon>
        <taxon>Legionellaceae</taxon>
        <taxon>Legionella</taxon>
    </lineage>
</organism>
<dbReference type="Proteomes" id="UP000054985">
    <property type="component" value="Unassembled WGS sequence"/>
</dbReference>
<evidence type="ECO:0000313" key="4">
    <source>
        <dbReference type="Proteomes" id="UP000254040"/>
    </source>
</evidence>
<dbReference type="RefSeq" id="WP_028384534.1">
    <property type="nucleotide sequence ID" value="NZ_UGOG01000001.1"/>
</dbReference>
<accession>A0A378JZH8</accession>
<reference evidence="2 4" key="2">
    <citation type="submission" date="2018-06" db="EMBL/GenBank/DDBJ databases">
        <authorList>
            <consortium name="Pathogen Informatics"/>
            <person name="Doyle S."/>
        </authorList>
    </citation>
    <scope>NUCLEOTIDE SEQUENCE [LARGE SCALE GENOMIC DNA]</scope>
    <source>
        <strain evidence="2 4">NCTC12239</strain>
    </source>
</reference>
<protein>
    <submittedName>
        <fullName evidence="2">Uncharacterized protein</fullName>
    </submittedName>
</protein>
<name>A0A378JZH8_9GAMM</name>
<gene>
    <name evidence="1" type="ORF">Lmor_1639</name>
    <name evidence="2" type="ORF">NCTC12239_01821</name>
</gene>
<dbReference type="EMBL" id="UGOG01000001">
    <property type="protein sequence ID" value="STX62882.1"/>
    <property type="molecule type" value="Genomic_DNA"/>
</dbReference>
<sequence length="317" mass="36283">MYGDALFMFGIHAKFAQIKKSRFMGKKVVTHYYDDHWKRIECGTSVRIAVEKKRGAIELHTVYFDHTGTQCGTSKSTFSDGYLPKYTTIYYNQRGQKVGSSSSILYKNDSEHFRTTYKDDEGRIFADSKSYSAGSDYNETTYRVDARNKVLPMREELATISYGSFYQQPKPKRKTPLPMPTPRIYSPNHRYVHPLDYPSLYDSYSEFSKNPRAINAIFQPSVSLEETLLLLHNRASRSPTGPAAAVLRIFQITIKIEDRNNKDFLIHIFTDEKLFSKARLPIEVLRNTKIPIARRVSPDDDSCCCISGLASLFGRGS</sequence>
<dbReference type="Proteomes" id="UP000254040">
    <property type="component" value="Unassembled WGS sequence"/>
</dbReference>
<keyword evidence="3" id="KW-1185">Reference proteome</keyword>
<proteinExistence type="predicted"/>
<dbReference type="EMBL" id="LNYN01000020">
    <property type="protein sequence ID" value="KTD34242.1"/>
    <property type="molecule type" value="Genomic_DNA"/>
</dbReference>
<evidence type="ECO:0000313" key="3">
    <source>
        <dbReference type="Proteomes" id="UP000054985"/>
    </source>
</evidence>